<dbReference type="SUPFAM" id="SSF160935">
    <property type="entry name" value="VPA0735-like"/>
    <property type="match status" value="1"/>
</dbReference>
<dbReference type="Pfam" id="PF06742">
    <property type="entry name" value="DUF1214"/>
    <property type="match status" value="1"/>
</dbReference>
<keyword evidence="3" id="KW-1185">Reference proteome</keyword>
<gene>
    <name evidence="2" type="ORF">Q4610_16670</name>
</gene>
<organism evidence="2 3">
    <name type="scientific">Sphingobium cyanobacteriorum</name>
    <dbReference type="NCBI Taxonomy" id="3063954"/>
    <lineage>
        <taxon>Bacteria</taxon>
        <taxon>Pseudomonadati</taxon>
        <taxon>Pseudomonadota</taxon>
        <taxon>Alphaproteobacteria</taxon>
        <taxon>Sphingomonadales</taxon>
        <taxon>Sphingomonadaceae</taxon>
        <taxon>Sphingobium</taxon>
    </lineage>
</organism>
<dbReference type="RefSeq" id="WP_304537102.1">
    <property type="nucleotide sequence ID" value="NZ_JAUQOM010000010.1"/>
</dbReference>
<evidence type="ECO:0000259" key="1">
    <source>
        <dbReference type="Pfam" id="PF06742"/>
    </source>
</evidence>
<feature type="domain" description="DUF1214" evidence="1">
    <location>
        <begin position="96"/>
        <end position="170"/>
    </location>
</feature>
<reference evidence="2" key="1">
    <citation type="submission" date="2023-07" db="EMBL/GenBank/DDBJ databases">
        <title>Bacterial whole genome sequence for Sphingobium sp. HBC34.</title>
        <authorList>
            <person name="Le V."/>
            <person name="Ko S.-R."/>
            <person name="Ahn C.-Y."/>
            <person name="Oh H.-M."/>
        </authorList>
    </citation>
    <scope>NUCLEOTIDE SEQUENCE</scope>
    <source>
        <strain evidence="2">HBC34</strain>
    </source>
</reference>
<evidence type="ECO:0000313" key="2">
    <source>
        <dbReference type="EMBL" id="MDO7836682.1"/>
    </source>
</evidence>
<dbReference type="EMBL" id="JAUQOM010000010">
    <property type="protein sequence ID" value="MDO7836682.1"/>
    <property type="molecule type" value="Genomic_DNA"/>
</dbReference>
<dbReference type="InterPro" id="IPR010621">
    <property type="entry name" value="DUF1214"/>
</dbReference>
<proteinExistence type="predicted"/>
<accession>A0ABT8ZQ56</accession>
<protein>
    <submittedName>
        <fullName evidence="2">DUF1214 domain-containing protein</fullName>
    </submittedName>
</protein>
<name>A0ABT8ZQ56_9SPHN</name>
<sequence>MSGADTGVDAGAGVWAEYNALVQKARERMLARPEAVHQRVRDQAEYALVAMQAGCHHFHALHRPDYPAFYRQTVWSPYEASWGGPSSDMVYAWTFLDGRRTYRIHGRRGTTRFSDLQLFNGYFEREDMRGLGNLDFDSLATGPDGSFSFIASARRPAGWDGDWLPLDPAEPVICAQLRDTWWDWAGDRGIDIHIACLDPADDAMVLPTAETHARLLRSGHLLERTVARAIGYANMNRKLAGGRDNAFGLVHGSGSTDHGASGRAGYGGMVWDIAPGEALLITLDEPQARYWSFQLVDWWWMTLDFSYHQSGLNGFQAERDPDGRIAMVLSLDDPGIANWLDPIGTPTGLVQMRWYDGAVAAAPDVEKIPLADVAARLPHARRISPAQRRADISTRARASLARWGY</sequence>
<evidence type="ECO:0000313" key="3">
    <source>
        <dbReference type="Proteomes" id="UP001176471"/>
    </source>
</evidence>
<dbReference type="Proteomes" id="UP001176471">
    <property type="component" value="Unassembled WGS sequence"/>
</dbReference>
<comment type="caution">
    <text evidence="2">The sequence shown here is derived from an EMBL/GenBank/DDBJ whole genome shotgun (WGS) entry which is preliminary data.</text>
</comment>